<name>A0A518I922_9PLAN</name>
<proteinExistence type="predicted"/>
<organism evidence="1 2">
    <name type="scientific">Gimesia fumaroli</name>
    <dbReference type="NCBI Taxonomy" id="2527976"/>
    <lineage>
        <taxon>Bacteria</taxon>
        <taxon>Pseudomonadati</taxon>
        <taxon>Planctomycetota</taxon>
        <taxon>Planctomycetia</taxon>
        <taxon>Planctomycetales</taxon>
        <taxon>Planctomycetaceae</taxon>
        <taxon>Gimesia</taxon>
    </lineage>
</organism>
<reference evidence="1 2" key="1">
    <citation type="submission" date="2019-03" db="EMBL/GenBank/DDBJ databases">
        <title>Deep-cultivation of Planctomycetes and their phenomic and genomic characterization uncovers novel biology.</title>
        <authorList>
            <person name="Wiegand S."/>
            <person name="Jogler M."/>
            <person name="Boedeker C."/>
            <person name="Pinto D."/>
            <person name="Vollmers J."/>
            <person name="Rivas-Marin E."/>
            <person name="Kohn T."/>
            <person name="Peeters S.H."/>
            <person name="Heuer A."/>
            <person name="Rast P."/>
            <person name="Oberbeckmann S."/>
            <person name="Bunk B."/>
            <person name="Jeske O."/>
            <person name="Meyerdierks A."/>
            <person name="Storesund J.E."/>
            <person name="Kallscheuer N."/>
            <person name="Luecker S."/>
            <person name="Lage O.M."/>
            <person name="Pohl T."/>
            <person name="Merkel B.J."/>
            <person name="Hornburger P."/>
            <person name="Mueller R.-W."/>
            <person name="Bruemmer F."/>
            <person name="Labrenz M."/>
            <person name="Spormann A.M."/>
            <person name="Op den Camp H."/>
            <person name="Overmann J."/>
            <person name="Amann R."/>
            <person name="Jetten M.S.M."/>
            <person name="Mascher T."/>
            <person name="Medema M.H."/>
            <person name="Devos D.P."/>
            <person name="Kaster A.-K."/>
            <person name="Ovreas L."/>
            <person name="Rohde M."/>
            <person name="Galperin M.Y."/>
            <person name="Jogler C."/>
        </authorList>
    </citation>
    <scope>NUCLEOTIDE SEQUENCE [LARGE SCALE GENOMIC DNA]</scope>
    <source>
        <strain evidence="1 2">Enr17</strain>
    </source>
</reference>
<dbReference type="KEGG" id="gfm:Enr17x_16200"/>
<protein>
    <submittedName>
        <fullName evidence="1">Uncharacterized protein</fullName>
    </submittedName>
</protein>
<sequence length="62" mass="7047">MPEVEQKELHEVIFQTPWGDQVPAYVVGYDKLERRWNILVPSFDGAQFAVDADKILSVKGGE</sequence>
<accession>A0A518I922</accession>
<keyword evidence="2" id="KW-1185">Reference proteome</keyword>
<dbReference type="RefSeq" id="WP_145307483.1">
    <property type="nucleotide sequence ID" value="NZ_CP037452.1"/>
</dbReference>
<evidence type="ECO:0000313" key="2">
    <source>
        <dbReference type="Proteomes" id="UP000318313"/>
    </source>
</evidence>
<evidence type="ECO:0000313" key="1">
    <source>
        <dbReference type="EMBL" id="QDV49600.1"/>
    </source>
</evidence>
<gene>
    <name evidence="1" type="ORF">Enr17x_16200</name>
</gene>
<dbReference type="Proteomes" id="UP000318313">
    <property type="component" value="Chromosome"/>
</dbReference>
<dbReference type="EMBL" id="CP037452">
    <property type="protein sequence ID" value="QDV49600.1"/>
    <property type="molecule type" value="Genomic_DNA"/>
</dbReference>
<dbReference type="AlphaFoldDB" id="A0A518I922"/>